<evidence type="ECO:0000256" key="2">
    <source>
        <dbReference type="SAM" id="SignalP"/>
    </source>
</evidence>
<feature type="region of interest" description="Disordered" evidence="1">
    <location>
        <begin position="74"/>
        <end position="129"/>
    </location>
</feature>
<evidence type="ECO:0000256" key="1">
    <source>
        <dbReference type="SAM" id="MobiDB-lite"/>
    </source>
</evidence>
<feature type="compositionally biased region" description="Pro residues" evidence="1">
    <location>
        <begin position="74"/>
        <end position="85"/>
    </location>
</feature>
<proteinExistence type="predicted"/>
<reference evidence="4 5" key="2">
    <citation type="submission" date="2021-01" db="EMBL/GenBank/DDBJ databases">
        <title>Genomic Encyclopedia of Type Strains, Phase IV (KMG-IV): sequencing the most valuable type-strain genomes for metagenomic binning, comparative biology and taxonomic classification.</title>
        <authorList>
            <person name="Goeker M."/>
        </authorList>
    </citation>
    <scope>NUCLEOTIDE SEQUENCE [LARGE SCALE GENOMIC DNA]</scope>
    <source>
        <strain evidence="4 5">DSM 6130</strain>
    </source>
</reference>
<reference evidence="3" key="1">
    <citation type="journal article" date="2014" name="Int. J. Syst. Evol. Microbiol.">
        <title>Complete genome sequence of Corynebacterium casei LMG S-19264T (=DSM 44701T), isolated from a smear-ripened cheese.</title>
        <authorList>
            <consortium name="US DOE Joint Genome Institute (JGI-PGF)"/>
            <person name="Walter F."/>
            <person name="Albersmeier A."/>
            <person name="Kalinowski J."/>
            <person name="Ruckert C."/>
        </authorList>
    </citation>
    <scope>NUCLEOTIDE SEQUENCE</scope>
    <source>
        <strain evidence="3">VKM B-1606</strain>
    </source>
</reference>
<dbReference type="RefSeq" id="WP_204948943.1">
    <property type="nucleotide sequence ID" value="NZ_BSFF01000002.1"/>
</dbReference>
<feature type="region of interest" description="Disordered" evidence="1">
    <location>
        <begin position="30"/>
        <end position="49"/>
    </location>
</feature>
<comment type="caution">
    <text evidence="3">The sequence shown here is derived from an EMBL/GenBank/DDBJ whole genome shotgun (WGS) entry which is preliminary data.</text>
</comment>
<feature type="chain" id="PRO_5040948384" evidence="2">
    <location>
        <begin position="31"/>
        <end position="388"/>
    </location>
</feature>
<name>A0A9W6MRK4_9HYPH</name>
<evidence type="ECO:0000313" key="4">
    <source>
        <dbReference type="EMBL" id="MBM7850529.1"/>
    </source>
</evidence>
<reference evidence="3" key="3">
    <citation type="submission" date="2023-01" db="EMBL/GenBank/DDBJ databases">
        <authorList>
            <person name="Sun Q."/>
            <person name="Evtushenko L."/>
        </authorList>
    </citation>
    <scope>NUCLEOTIDE SEQUENCE</scope>
    <source>
        <strain evidence="3">VKM B-1606</strain>
    </source>
</reference>
<keyword evidence="2" id="KW-0732">Signal</keyword>
<sequence length="388" mass="40176">MGDRRSSACTVVARLVLALGLAGAVAPALAQDGGKASAGGDRGPTERGKGGFSYGGEITGRMNLLAPPKLGEIGPPPMPSPPPGFGGPDIGSRGKPEQDVLKGLKLPHLAPAPRPGAQPTPVSPTLEDAPTPAIAAPIVKQPLHLAATFGDKGAKVPSGVKWRVFTDQPDMNGEHLLVAESNDAAPRFDLDPGGYVVHAVYGLVSTARYVSVAPDHPTDTTMSLPAGAIRLAAFVGDARVAPDRVGFTLTRNDAGVTRTVAENVRPGALLRVPAGQYHVVSAYGDANAIVEVDLDVAAGKLVEAQVHHKAARMTLRLVRAAGGAEVKNTSWTVLTPGGDVIRESIGQLPPIVLSEGDYTAIARHDGRMFQQNFSVRAGFDATVELTLD</sequence>
<evidence type="ECO:0000313" key="5">
    <source>
        <dbReference type="Proteomes" id="UP000758856"/>
    </source>
</evidence>
<feature type="compositionally biased region" description="Basic and acidic residues" evidence="1">
    <location>
        <begin position="92"/>
        <end position="102"/>
    </location>
</feature>
<dbReference type="Proteomes" id="UP001143400">
    <property type="component" value="Unassembled WGS sequence"/>
</dbReference>
<organism evidence="3 6">
    <name type="scientific">Methylopila capsulata</name>
    <dbReference type="NCBI Taxonomy" id="61654"/>
    <lineage>
        <taxon>Bacteria</taxon>
        <taxon>Pseudomonadati</taxon>
        <taxon>Pseudomonadota</taxon>
        <taxon>Alphaproteobacteria</taxon>
        <taxon>Hyphomicrobiales</taxon>
        <taxon>Methylopilaceae</taxon>
        <taxon>Methylopila</taxon>
    </lineage>
</organism>
<gene>
    <name evidence="3" type="ORF">GCM10008170_18440</name>
    <name evidence="4" type="ORF">JOD31_000741</name>
</gene>
<dbReference type="AlphaFoldDB" id="A0A9W6MRK4"/>
<evidence type="ECO:0000313" key="3">
    <source>
        <dbReference type="EMBL" id="GLK55825.1"/>
    </source>
</evidence>
<accession>A0A9W6MRK4</accession>
<feature type="signal peptide" evidence="2">
    <location>
        <begin position="1"/>
        <end position="30"/>
    </location>
</feature>
<keyword evidence="5" id="KW-1185">Reference proteome</keyword>
<dbReference type="EMBL" id="BSFF01000002">
    <property type="protein sequence ID" value="GLK55825.1"/>
    <property type="molecule type" value="Genomic_DNA"/>
</dbReference>
<dbReference type="Proteomes" id="UP000758856">
    <property type="component" value="Unassembled WGS sequence"/>
</dbReference>
<evidence type="ECO:0000313" key="6">
    <source>
        <dbReference type="Proteomes" id="UP001143400"/>
    </source>
</evidence>
<dbReference type="EMBL" id="JAFBCY010000001">
    <property type="protein sequence ID" value="MBM7850529.1"/>
    <property type="molecule type" value="Genomic_DNA"/>
</dbReference>
<protein>
    <submittedName>
        <fullName evidence="3">Uncharacterized protein</fullName>
    </submittedName>
</protein>
<feature type="compositionally biased region" description="Pro residues" evidence="1">
    <location>
        <begin position="110"/>
        <end position="122"/>
    </location>
</feature>